<keyword evidence="7" id="KW-0472">Membrane</keyword>
<feature type="chain" id="PRO_5025043992" description="Endoplasmic reticulum lectin" evidence="10">
    <location>
        <begin position="18"/>
        <end position="615"/>
    </location>
</feature>
<feature type="coiled-coil region" evidence="8">
    <location>
        <begin position="478"/>
        <end position="505"/>
    </location>
</feature>
<feature type="region of interest" description="Disordered" evidence="9">
    <location>
        <begin position="521"/>
        <end position="615"/>
    </location>
</feature>
<evidence type="ECO:0000256" key="8">
    <source>
        <dbReference type="SAM" id="Coils"/>
    </source>
</evidence>
<feature type="compositionally biased region" description="Acidic residues" evidence="9">
    <location>
        <begin position="562"/>
        <end position="581"/>
    </location>
</feature>
<dbReference type="GO" id="GO:0030246">
    <property type="term" value="F:carbohydrate binding"/>
    <property type="evidence" value="ECO:0007669"/>
    <property type="project" value="UniProtKB-UniRule"/>
</dbReference>
<dbReference type="GO" id="GO:0030968">
    <property type="term" value="P:endoplasmic reticulum unfolded protein response"/>
    <property type="evidence" value="ECO:0007669"/>
    <property type="project" value="UniProtKB-UniRule"/>
</dbReference>
<feature type="compositionally biased region" description="Basic and acidic residues" evidence="9">
    <location>
        <begin position="591"/>
        <end position="615"/>
    </location>
</feature>
<name>A0A5N5DBL9_9PEZI</name>
<keyword evidence="13" id="KW-1185">Reference proteome</keyword>
<keyword evidence="3 10" id="KW-0732">Signal</keyword>
<dbReference type="PANTHER" id="PTHR15414">
    <property type="entry name" value="OS-9-RELATED"/>
    <property type="match status" value="1"/>
</dbReference>
<feature type="compositionally biased region" description="Basic and acidic residues" evidence="9">
    <location>
        <begin position="236"/>
        <end position="252"/>
    </location>
</feature>
<evidence type="ECO:0000256" key="3">
    <source>
        <dbReference type="ARBA" id="ARBA00022729"/>
    </source>
</evidence>
<dbReference type="InterPro" id="IPR045149">
    <property type="entry name" value="OS-9-like"/>
</dbReference>
<reference evidence="12 13" key="1">
    <citation type="journal article" date="2019" name="Sci. Rep.">
        <title>A multi-omics analysis of the grapevine pathogen Lasiodiplodia theobromae reveals that temperature affects the expression of virulence- and pathogenicity-related genes.</title>
        <authorList>
            <person name="Felix C."/>
            <person name="Meneses R."/>
            <person name="Goncalves M.F.M."/>
            <person name="Tilleman L."/>
            <person name="Duarte A.S."/>
            <person name="Jorrin-Novo J.V."/>
            <person name="Van de Peer Y."/>
            <person name="Deforce D."/>
            <person name="Van Nieuwerburgh F."/>
            <person name="Esteves A.C."/>
            <person name="Alves A."/>
        </authorList>
    </citation>
    <scope>NUCLEOTIDE SEQUENCE [LARGE SCALE GENOMIC DNA]</scope>
    <source>
        <strain evidence="12 13">LA-SOL3</strain>
    </source>
</reference>
<dbReference type="OrthoDB" id="448954at2759"/>
<dbReference type="InterPro" id="IPR009011">
    <property type="entry name" value="Man6P_isomerase_rcpt-bd_dom_sf"/>
</dbReference>
<dbReference type="Gene3D" id="2.70.130.10">
    <property type="entry name" value="Mannose-6-phosphate receptor binding domain"/>
    <property type="match status" value="1"/>
</dbReference>
<evidence type="ECO:0000256" key="10">
    <source>
        <dbReference type="SAM" id="SignalP"/>
    </source>
</evidence>
<dbReference type="SUPFAM" id="SSF50911">
    <property type="entry name" value="Mannose 6-phosphate receptor domain"/>
    <property type="match status" value="1"/>
</dbReference>
<feature type="compositionally biased region" description="Acidic residues" evidence="9">
    <location>
        <begin position="526"/>
        <end position="535"/>
    </location>
</feature>
<sequence length="615" mass="67085">MTRHFWALPAIVQLALASQGSFSVLDDLLAFPQYQVVFTDAAISEDHARSLHAASPSKQQPIADAAAQATVELSHHRQEGDDNTNGDKLFRGDNAPPQPNPFAAKDPNSHLGGDNDDDDDEFAAVYERMMLNSQPYLCRIPLVDTSATNNASSANGTASEADEEKELARASDRGWELLKGMQGNCIYFLSGWWSYSFCYNDSVKQFHQLPPSRGVPIYPPVEDESVSSFILGTFPKENENGKKGEEGAKESEGGASSEDVDDEGMPVGGKEREETGVARLETKGETRYLVQKLTGGTTCDLTGKQRKIEVQFHCHPNTPDRIGMIKEVATCSYLMVIYTPRLCNDVAFLPPQENRAHPVSCAPILSSGAAAVPSITPRRKSNPMHIIPTDEASAETDIDLPDALKYADAAAGGDPTQQQPTSKPLPTIGGIVVGAQQLVGKPGSVIEKSVVVGGGKETLLGIVAESPGGGRPHKMMSTEELKALKINDKEEVERLRKQLSKLAGRKPWRLELVDTPRGKEFRGIIENDEGDDREDNEGRKDGGEEGMDQQQGAENGGGENGGYDEGEWEDIWEWQWLDDPEGQWGDDMGEDGGRFEEDEGADRQEGSEEVYHEEL</sequence>
<dbReference type="InterPro" id="IPR012913">
    <property type="entry name" value="OS9-like_dom"/>
</dbReference>
<proteinExistence type="inferred from homology"/>
<dbReference type="Proteomes" id="UP000325902">
    <property type="component" value="Unassembled WGS sequence"/>
</dbReference>
<comment type="subcellular location">
    <subcellularLocation>
        <location evidence="1 7">Endoplasmic reticulum membrane</location>
        <topology evidence="1 7">Peripheral membrane protein</topology>
        <orientation evidence="1 7">Lumenal side</orientation>
    </subcellularLocation>
</comment>
<protein>
    <recommendedName>
        <fullName evidence="7">Endoplasmic reticulum lectin</fullName>
    </recommendedName>
    <alternativeName>
        <fullName evidence="7">Protein OS-9</fullName>
    </alternativeName>
    <alternativeName>
        <fullName evidence="7">Protein OS-9 homolog</fullName>
    </alternativeName>
</protein>
<evidence type="ECO:0000256" key="4">
    <source>
        <dbReference type="ARBA" id="ARBA00022734"/>
    </source>
</evidence>
<feature type="region of interest" description="Disordered" evidence="9">
    <location>
        <begin position="233"/>
        <end position="275"/>
    </location>
</feature>
<keyword evidence="4 7" id="KW-0430">Lectin</keyword>
<dbReference type="EMBL" id="VCHE01000043">
    <property type="protein sequence ID" value="KAB2574514.1"/>
    <property type="molecule type" value="Genomic_DNA"/>
</dbReference>
<evidence type="ECO:0000313" key="12">
    <source>
        <dbReference type="EMBL" id="KAB2574514.1"/>
    </source>
</evidence>
<dbReference type="Pfam" id="PF07915">
    <property type="entry name" value="PRKCSH"/>
    <property type="match status" value="1"/>
</dbReference>
<evidence type="ECO:0000256" key="9">
    <source>
        <dbReference type="SAM" id="MobiDB-lite"/>
    </source>
</evidence>
<organism evidence="12 13">
    <name type="scientific">Lasiodiplodia theobromae</name>
    <dbReference type="NCBI Taxonomy" id="45133"/>
    <lineage>
        <taxon>Eukaryota</taxon>
        <taxon>Fungi</taxon>
        <taxon>Dikarya</taxon>
        <taxon>Ascomycota</taxon>
        <taxon>Pezizomycotina</taxon>
        <taxon>Dothideomycetes</taxon>
        <taxon>Dothideomycetes incertae sedis</taxon>
        <taxon>Botryosphaeriales</taxon>
        <taxon>Botryosphaeriaceae</taxon>
        <taxon>Lasiodiplodia</taxon>
    </lineage>
</organism>
<feature type="signal peptide" evidence="10">
    <location>
        <begin position="1"/>
        <end position="17"/>
    </location>
</feature>
<evidence type="ECO:0000256" key="7">
    <source>
        <dbReference type="RuleBase" id="RU369099"/>
    </source>
</evidence>
<evidence type="ECO:0000256" key="5">
    <source>
        <dbReference type="ARBA" id="ARBA00022824"/>
    </source>
</evidence>
<evidence type="ECO:0000256" key="6">
    <source>
        <dbReference type="ARBA" id="ARBA00023157"/>
    </source>
</evidence>
<evidence type="ECO:0000259" key="11">
    <source>
        <dbReference type="PROSITE" id="PS51914"/>
    </source>
</evidence>
<evidence type="ECO:0000313" key="13">
    <source>
        <dbReference type="Proteomes" id="UP000325902"/>
    </source>
</evidence>
<comment type="function">
    <text evidence="7">Lectin involved in the quality control of the secretory pathway. As a member of the endoplasmic reticulum-associated degradation lumenal (ERAD-L) surveillance system, targets misfolded endoplasmic reticulum lumenal glycoproteins for degradation.</text>
</comment>
<keyword evidence="6" id="KW-1015">Disulfide bond</keyword>
<dbReference type="InterPro" id="IPR044865">
    <property type="entry name" value="MRH_dom"/>
</dbReference>
<dbReference type="PROSITE" id="PS51914">
    <property type="entry name" value="MRH"/>
    <property type="match status" value="1"/>
</dbReference>
<gene>
    <name evidence="12" type="primary">yos9</name>
    <name evidence="12" type="ORF">DBV05_g6904</name>
</gene>
<keyword evidence="8" id="KW-0175">Coiled coil</keyword>
<dbReference type="GO" id="GO:0030970">
    <property type="term" value="P:retrograde protein transport, ER to cytosol"/>
    <property type="evidence" value="ECO:0007669"/>
    <property type="project" value="TreeGrafter"/>
</dbReference>
<dbReference type="GO" id="GO:0005788">
    <property type="term" value="C:endoplasmic reticulum lumen"/>
    <property type="evidence" value="ECO:0007669"/>
    <property type="project" value="UniProtKB-UniRule"/>
</dbReference>
<comment type="caution">
    <text evidence="12">The sequence shown here is derived from an EMBL/GenBank/DDBJ whole genome shotgun (WGS) entry which is preliminary data.</text>
</comment>
<feature type="domain" description="MRH" evidence="11">
    <location>
        <begin position="183"/>
        <end position="345"/>
    </location>
</feature>
<dbReference type="PANTHER" id="PTHR15414:SF0">
    <property type="entry name" value="ENDOPLASMIC RETICULUM LECTIN 1"/>
    <property type="match status" value="1"/>
</dbReference>
<comment type="similarity">
    <text evidence="2 7">Belongs to the OS-9 family.</text>
</comment>
<evidence type="ECO:0000256" key="2">
    <source>
        <dbReference type="ARBA" id="ARBA00009918"/>
    </source>
</evidence>
<feature type="region of interest" description="Disordered" evidence="9">
    <location>
        <begin position="49"/>
        <end position="119"/>
    </location>
</feature>
<keyword evidence="5 7" id="KW-0256">Endoplasmic reticulum</keyword>
<evidence type="ECO:0000256" key="1">
    <source>
        <dbReference type="ARBA" id="ARBA00004367"/>
    </source>
</evidence>
<accession>A0A5N5DBL9</accession>
<dbReference type="GO" id="GO:0005789">
    <property type="term" value="C:endoplasmic reticulum membrane"/>
    <property type="evidence" value="ECO:0007669"/>
    <property type="project" value="UniProtKB-SubCell"/>
</dbReference>
<dbReference type="AlphaFoldDB" id="A0A5N5DBL9"/>